<organism evidence="4 5">
    <name type="scientific">Geofilum rubicundum JCM 15548</name>
    <dbReference type="NCBI Taxonomy" id="1236989"/>
    <lineage>
        <taxon>Bacteria</taxon>
        <taxon>Pseudomonadati</taxon>
        <taxon>Bacteroidota</taxon>
        <taxon>Bacteroidia</taxon>
        <taxon>Marinilabiliales</taxon>
        <taxon>Marinilabiliaceae</taxon>
        <taxon>Geofilum</taxon>
    </lineage>
</organism>
<keyword evidence="5" id="KW-1185">Reference proteome</keyword>
<feature type="compositionally biased region" description="Polar residues" evidence="1">
    <location>
        <begin position="559"/>
        <end position="573"/>
    </location>
</feature>
<keyword evidence="2" id="KW-0732">Signal</keyword>
<feature type="region of interest" description="Disordered" evidence="1">
    <location>
        <begin position="552"/>
        <end position="577"/>
    </location>
</feature>
<dbReference type="NCBIfam" id="TIGR04183">
    <property type="entry name" value="Por_Secre_tail"/>
    <property type="match status" value="1"/>
</dbReference>
<dbReference type="Proteomes" id="UP000032900">
    <property type="component" value="Unassembled WGS sequence"/>
</dbReference>
<dbReference type="AlphaFoldDB" id="A0A0E9M223"/>
<feature type="domain" description="Bacterial repeat" evidence="3">
    <location>
        <begin position="432"/>
        <end position="503"/>
    </location>
</feature>
<dbReference type="InterPro" id="IPR026444">
    <property type="entry name" value="Secre_tail"/>
</dbReference>
<evidence type="ECO:0000256" key="2">
    <source>
        <dbReference type="SAM" id="SignalP"/>
    </source>
</evidence>
<feature type="chain" id="PRO_5002428561" description="Bacterial repeat domain-containing protein" evidence="2">
    <location>
        <begin position="21"/>
        <end position="705"/>
    </location>
</feature>
<dbReference type="STRING" id="1236989.JCM15548_14027"/>
<name>A0A0E9M223_9BACT</name>
<evidence type="ECO:0000259" key="3">
    <source>
        <dbReference type="Pfam" id="PF18998"/>
    </source>
</evidence>
<sequence>MKNQLLSTLLILAFSISAFTQEIVYTVTARSGLQTIALDSILIENLTNHSRLLFTNLPNFESYEIDLTSQTIGDVETGINIVNQGISDFVVVQNQPGLMVLNYHGNRSLDVRVSVVNLNGQVSYISDKQLLNPISTMVIQLGHPGVYLVKVESEGGVQTFKAVGALTGQSFKVSQGNAGRQSLGLKSSGDSDIDDFSFETGDELRLTAYKNGYHASPKTLIVSASQQIEFEFSLINIIRGGPAATNPMAVPIQITGVSANPYSSNLNQWTGSWEAPQAIYDQDIYVNDPDNWSNILSNSDAGTTWSNLNPGIGYGILVVDLEQAREITSISVFQMFSDGKITHIALAGHPEINSTAPDALDENWHEFLGKSIVGAGTDGVSYVYNPTKYFVEAQTRYVKIMAFNDGSYGNSSYIELKGIKMYGGVANSFALNLEVFPEGSGQVSGDGLYSEGTQVEIMATPNEGYTFINWTGDTEYVDDSNVPNSTLMMPAKNITLTAIFEGNNGEGDATEVVEVLNPVTGRIWMDRNLGASRAATSSNDTESYGDYYQWGRAADGHQKPNSGETSTRSTSDTPGHGLFITTGMGSSQDWRSPPNHNLWQGVYGTNNPCPIGYRLPTDAELNANRLSWSSNNAAGAFSSPLKLPIAALRPAHTGSLGLVRSFGYYWSSTVDGDGSRCLYFDSSKAEMRNCNRSWANSVRCLKVLF</sequence>
<dbReference type="RefSeq" id="WP_062127870.1">
    <property type="nucleotide sequence ID" value="NZ_BAZW01000055.1"/>
</dbReference>
<comment type="caution">
    <text evidence="4">The sequence shown here is derived from an EMBL/GenBank/DDBJ whole genome shotgun (WGS) entry which is preliminary data.</text>
</comment>
<dbReference type="OrthoDB" id="1164152at2"/>
<feature type="signal peptide" evidence="2">
    <location>
        <begin position="1"/>
        <end position="20"/>
    </location>
</feature>
<reference evidence="4 5" key="1">
    <citation type="journal article" date="2015" name="Microbes Environ.">
        <title>Distribution and evolution of nitrogen fixation genes in the phylum bacteroidetes.</title>
        <authorList>
            <person name="Inoue J."/>
            <person name="Oshima K."/>
            <person name="Suda W."/>
            <person name="Sakamoto M."/>
            <person name="Iino T."/>
            <person name="Noda S."/>
            <person name="Hongoh Y."/>
            <person name="Hattori M."/>
            <person name="Ohkuma M."/>
        </authorList>
    </citation>
    <scope>NUCLEOTIDE SEQUENCE [LARGE SCALE GENOMIC DNA]</scope>
    <source>
        <strain evidence="4">JCM 15548</strain>
    </source>
</reference>
<protein>
    <recommendedName>
        <fullName evidence="3">Bacterial repeat domain-containing protein</fullName>
    </recommendedName>
</protein>
<dbReference type="EMBL" id="BAZW01000055">
    <property type="protein sequence ID" value="GAO31643.1"/>
    <property type="molecule type" value="Genomic_DNA"/>
</dbReference>
<dbReference type="Pfam" id="PF18998">
    <property type="entry name" value="Flg_new_2"/>
    <property type="match status" value="1"/>
</dbReference>
<evidence type="ECO:0000313" key="5">
    <source>
        <dbReference type="Proteomes" id="UP000032900"/>
    </source>
</evidence>
<accession>A0A0E9M223</accession>
<dbReference type="InterPro" id="IPR044060">
    <property type="entry name" value="Bacterial_rp_domain"/>
</dbReference>
<evidence type="ECO:0000256" key="1">
    <source>
        <dbReference type="SAM" id="MobiDB-lite"/>
    </source>
</evidence>
<evidence type="ECO:0000313" key="4">
    <source>
        <dbReference type="EMBL" id="GAO31643.1"/>
    </source>
</evidence>
<proteinExistence type="predicted"/>
<gene>
    <name evidence="4" type="ORF">JCM15548_14027</name>
</gene>